<dbReference type="GO" id="GO:0008083">
    <property type="term" value="F:growth factor activity"/>
    <property type="evidence" value="ECO:0007669"/>
    <property type="project" value="InterPro"/>
</dbReference>
<gene>
    <name evidence="5" type="ORF">HF521_001614</name>
</gene>
<name>A0A8T0B9L9_SILME</name>
<evidence type="ECO:0000313" key="5">
    <source>
        <dbReference type="EMBL" id="KAF7702331.1"/>
    </source>
</evidence>
<dbReference type="OrthoDB" id="5987799at2759"/>
<proteinExistence type="inferred from homology"/>
<organism evidence="5 6">
    <name type="scientific">Silurus meridionalis</name>
    <name type="common">Southern catfish</name>
    <name type="synonym">Silurus soldatovi meridionalis</name>
    <dbReference type="NCBI Taxonomy" id="175797"/>
    <lineage>
        <taxon>Eukaryota</taxon>
        <taxon>Metazoa</taxon>
        <taxon>Chordata</taxon>
        <taxon>Craniata</taxon>
        <taxon>Vertebrata</taxon>
        <taxon>Euteleostomi</taxon>
        <taxon>Actinopterygii</taxon>
        <taxon>Neopterygii</taxon>
        <taxon>Teleostei</taxon>
        <taxon>Ostariophysi</taxon>
        <taxon>Siluriformes</taxon>
        <taxon>Siluridae</taxon>
        <taxon>Silurus</taxon>
    </lineage>
</organism>
<dbReference type="Proteomes" id="UP000606274">
    <property type="component" value="Unassembled WGS sequence"/>
</dbReference>
<dbReference type="AlphaFoldDB" id="A0A8T0B9L9"/>
<evidence type="ECO:0000256" key="1">
    <source>
        <dbReference type="ARBA" id="ARBA00004613"/>
    </source>
</evidence>
<evidence type="ECO:0000256" key="4">
    <source>
        <dbReference type="RuleBase" id="RU049442"/>
    </source>
</evidence>
<reference evidence="5" key="1">
    <citation type="submission" date="2020-08" db="EMBL/GenBank/DDBJ databases">
        <title>Chromosome-level assembly of Southern catfish (Silurus meridionalis) provides insights into visual adaptation to the nocturnal and benthic lifestyles.</title>
        <authorList>
            <person name="Zhang Y."/>
            <person name="Wang D."/>
            <person name="Peng Z."/>
        </authorList>
    </citation>
    <scope>NUCLEOTIDE SEQUENCE</scope>
    <source>
        <strain evidence="5">SWU-2019-XX</strain>
        <tissue evidence="5">Muscle</tissue>
    </source>
</reference>
<comment type="caution">
    <text evidence="5">The sequence shown here is derived from an EMBL/GenBank/DDBJ whole genome shotgun (WGS) entry which is preliminary data.</text>
</comment>
<comment type="subcellular location">
    <subcellularLocation>
        <location evidence="1">Secreted</location>
    </subcellularLocation>
</comment>
<dbReference type="PRINTS" id="PR00262">
    <property type="entry name" value="IL1HBGF"/>
</dbReference>
<keyword evidence="3" id="KW-0964">Secreted</keyword>
<dbReference type="EMBL" id="JABFDY010000010">
    <property type="protein sequence ID" value="KAF7702331.1"/>
    <property type="molecule type" value="Genomic_DNA"/>
</dbReference>
<dbReference type="PANTHER" id="PTHR11486">
    <property type="entry name" value="FIBROBLAST GROWTH FACTOR"/>
    <property type="match status" value="1"/>
</dbReference>
<dbReference type="SMART" id="SM00442">
    <property type="entry name" value="FGF"/>
    <property type="match status" value="1"/>
</dbReference>
<protein>
    <recommendedName>
        <fullName evidence="4">Fibroblast growth factor</fullName>
        <shortName evidence="4">FGF</shortName>
    </recommendedName>
</protein>
<dbReference type="GO" id="GO:0005576">
    <property type="term" value="C:extracellular region"/>
    <property type="evidence" value="ECO:0007669"/>
    <property type="project" value="UniProtKB-SubCell"/>
</dbReference>
<dbReference type="Pfam" id="PF00167">
    <property type="entry name" value="FGF"/>
    <property type="match status" value="1"/>
</dbReference>
<dbReference type="SUPFAM" id="SSF50353">
    <property type="entry name" value="Cytokine"/>
    <property type="match status" value="1"/>
</dbReference>
<evidence type="ECO:0000256" key="3">
    <source>
        <dbReference type="ARBA" id="ARBA00022525"/>
    </source>
</evidence>
<dbReference type="PRINTS" id="PR00263">
    <property type="entry name" value="HBGFFGF"/>
</dbReference>
<accession>A0A8T0B9L9</accession>
<evidence type="ECO:0000313" key="6">
    <source>
        <dbReference type="Proteomes" id="UP000606274"/>
    </source>
</evidence>
<comment type="similarity">
    <text evidence="2 4">Belongs to the heparin-binding growth factors family.</text>
</comment>
<dbReference type="Gene3D" id="2.80.10.50">
    <property type="match status" value="1"/>
</dbReference>
<dbReference type="InterPro" id="IPR002209">
    <property type="entry name" value="Fibroblast_GF_fam"/>
</dbReference>
<keyword evidence="6" id="KW-1185">Reference proteome</keyword>
<evidence type="ECO:0000256" key="2">
    <source>
        <dbReference type="ARBA" id="ARBA00007936"/>
    </source>
</evidence>
<sequence>MMEPNLIKHAETTRLYCMNAGHHLQLLPEGSVKGSREEHDRYNVLRIKAVSAGVVVIEGTETKRFLSMSENGMLYTSQSVTDESYFLEKLEENHYNTYKSQKYGPDWYVGIKKNGKPKQATKTHVGQKAVFFLPRQVAEGRD</sequence>
<dbReference type="InterPro" id="IPR008996">
    <property type="entry name" value="IL1/FGF"/>
</dbReference>